<organism evidence="1">
    <name type="scientific">Prasinoderma singulare</name>
    <dbReference type="NCBI Taxonomy" id="676789"/>
    <lineage>
        <taxon>Eukaryota</taxon>
        <taxon>Viridiplantae</taxon>
        <taxon>Prasinodermophyta</taxon>
        <taxon>Prasinodermophyceae</taxon>
        <taxon>Prasinodermales</taxon>
        <taxon>Prasinodermaceae</taxon>
        <taxon>Prasinoderma</taxon>
    </lineage>
</organism>
<dbReference type="InterPro" id="IPR019465">
    <property type="entry name" value="Cog5"/>
</dbReference>
<dbReference type="EMBL" id="HBHY01017122">
    <property type="protein sequence ID" value="CAE0146884.1"/>
    <property type="molecule type" value="Transcribed_RNA"/>
</dbReference>
<evidence type="ECO:0000313" key="1">
    <source>
        <dbReference type="EMBL" id="CAE0146884.1"/>
    </source>
</evidence>
<reference evidence="1" key="1">
    <citation type="submission" date="2021-01" db="EMBL/GenBank/DDBJ databases">
        <authorList>
            <person name="Corre E."/>
            <person name="Pelletier E."/>
            <person name="Niang G."/>
            <person name="Scheremetjew M."/>
            <person name="Finn R."/>
            <person name="Kale V."/>
            <person name="Holt S."/>
            <person name="Cochrane G."/>
            <person name="Meng A."/>
            <person name="Brown T."/>
            <person name="Cohen L."/>
        </authorList>
    </citation>
    <scope>NUCLEOTIDE SEQUENCE</scope>
    <source>
        <strain evidence="1">RCC927</strain>
    </source>
</reference>
<dbReference type="PANTHER" id="PTHR13228">
    <property type="entry name" value="CONSERVED OLIGOMERIC GOLGI COMPLEX COMPONENT 5"/>
    <property type="match status" value="1"/>
</dbReference>
<proteinExistence type="predicted"/>
<dbReference type="AlphaFoldDB" id="A0A7S3BW59"/>
<sequence>MLERLERDTDVRGVAPAVPPGGRAQLALALAPFRDAFAQSAAERYEALVSAAFARGAAPSRAAAAKLVAGIKGEVARAQGGVAGGHAGTVGEAGGAGRDADMAVLVAAPLSQALYQLTERVEYHLSTGGETKQVAATPTASQLRNFGLVGLLEEVHLNVAATVLTALPREAAAVLAPALQSAHAAGEEALAAVFRAIVGRLEETLLGMHEAGLGDVAGGAKGAAPAVTEASKYMCDLRRQLSAFSADFVVRMLGGVGVSGGRLGGAGGVPRALAGGAHPIVGGLVLKLARRLCIFFVRHAALVRPLADAGRLRLARDIAELEAAIGDSLVAAETVGAPAKALRAFKPLIFLETAKVPDSLLLHDLPSSAVLHHLLSRAPPALRSPHAQSGISVSQYSTWMDRQADAAVGDRVRQCVDAHARTGGSGGSEVLGAIRAVLER</sequence>
<dbReference type="PANTHER" id="PTHR13228:SF3">
    <property type="entry name" value="CONSERVED OLIGOMERIC GOLGI COMPLEX SUBUNIT 5"/>
    <property type="match status" value="1"/>
</dbReference>
<dbReference type="GO" id="GO:0006891">
    <property type="term" value="P:intra-Golgi vesicle-mediated transport"/>
    <property type="evidence" value="ECO:0007669"/>
    <property type="project" value="InterPro"/>
</dbReference>
<protein>
    <submittedName>
        <fullName evidence="1">Uncharacterized protein</fullName>
    </submittedName>
</protein>
<dbReference type="GO" id="GO:0017119">
    <property type="term" value="C:Golgi transport complex"/>
    <property type="evidence" value="ECO:0007669"/>
    <property type="project" value="InterPro"/>
</dbReference>
<gene>
    <name evidence="1" type="ORF">PSIN1315_LOCUS11070</name>
</gene>
<accession>A0A7S3BW59</accession>
<name>A0A7S3BW59_9VIRI</name>